<dbReference type="Proteomes" id="UP000010802">
    <property type="component" value="Chromosome"/>
</dbReference>
<keyword evidence="3" id="KW-0808">Transferase</keyword>
<dbReference type="NCBIfam" id="TIGR03609">
    <property type="entry name" value="S_layer_CsaB"/>
    <property type="match status" value="1"/>
</dbReference>
<gene>
    <name evidence="3" type="ordered locus">TEPIRE1_1801</name>
</gene>
<dbReference type="GO" id="GO:0016740">
    <property type="term" value="F:transferase activity"/>
    <property type="evidence" value="ECO:0007669"/>
    <property type="project" value="UniProtKB-KW"/>
</dbReference>
<organism evidence="3 4">
    <name type="scientific">Tepidanaerobacter acetatoxydans (strain DSM 21804 / JCM 16047 / Re1)</name>
    <dbReference type="NCBI Taxonomy" id="1209989"/>
    <lineage>
        <taxon>Bacteria</taxon>
        <taxon>Bacillati</taxon>
        <taxon>Bacillota</taxon>
        <taxon>Clostridia</taxon>
        <taxon>Thermosediminibacterales</taxon>
        <taxon>Tepidanaerobacteraceae</taxon>
        <taxon>Tepidanaerobacter</taxon>
    </lineage>
</organism>
<evidence type="ECO:0000256" key="1">
    <source>
        <dbReference type="SAM" id="Coils"/>
    </source>
</evidence>
<dbReference type="PANTHER" id="PTHR36836">
    <property type="entry name" value="COLANIC ACID BIOSYNTHESIS PROTEIN WCAK"/>
    <property type="match status" value="1"/>
</dbReference>
<dbReference type="KEGG" id="tep:TepRe1_1673"/>
<dbReference type="SUPFAM" id="SSF53756">
    <property type="entry name" value="UDP-Glycosyltransferase/glycogen phosphorylase"/>
    <property type="match status" value="1"/>
</dbReference>
<dbReference type="STRING" id="1209989.TepRe1_1673"/>
<feature type="coiled-coil region" evidence="1">
    <location>
        <begin position="333"/>
        <end position="367"/>
    </location>
</feature>
<sequence length="373" mass="41695">MKKGEISMRRVLVSGYYGFGNAGDEAILMAIVNSLKKLKSDIEITALSADPLKTREYYGINAVQRTSPFAIIREISRADLVISGGGGLLQDVTSNRSIPYYLFILYLAKKLNKKVMFYANGVGPVFREINKSMIKLVGNMVDLITVRDEQSRKELENLGVSKPPIIVTADPAFVLEPIDDKAGYELLGKLDISFNEQHPKIGVSVRPWNLNKSRDIIAKACDYLVKSHDADIIFLPMQYPKDYNESLEIIKLMKENATVVPESIGPREILWLCGKMDLIFGMRLHALIFGAMMQVPLVGLVYDPKVEHFLSRIDQPSAGKPGDLDLVALCNLLEEALVNMPQSQKQLQEKKEELTVLANKNAKLAINLLEEDK</sequence>
<dbReference type="OrthoDB" id="3199616at2"/>
<dbReference type="KEGG" id="tae:TepiRe1_1801"/>
<evidence type="ECO:0000313" key="3">
    <source>
        <dbReference type="EMBL" id="CDI40819.1"/>
    </source>
</evidence>
<proteinExistence type="predicted"/>
<dbReference type="InterPro" id="IPR019896">
    <property type="entry name" value="Polysacch_pyruvyl_Trfase_CsaB"/>
</dbReference>
<dbReference type="Pfam" id="PF04230">
    <property type="entry name" value="PS_pyruv_trans"/>
    <property type="match status" value="1"/>
</dbReference>
<dbReference type="RefSeq" id="WP_013778731.1">
    <property type="nucleotide sequence ID" value="NC_015519.1"/>
</dbReference>
<accession>F4LWT7</accession>
<keyword evidence="1" id="KW-0175">Coiled coil</keyword>
<dbReference type="AlphaFoldDB" id="F4LWT7"/>
<name>F4LWT7_TEPAE</name>
<dbReference type="InterPro" id="IPR007345">
    <property type="entry name" value="Polysacch_pyruvyl_Trfase"/>
</dbReference>
<feature type="domain" description="Polysaccharide pyruvyl transferase" evidence="2">
    <location>
        <begin position="21"/>
        <end position="304"/>
    </location>
</feature>
<evidence type="ECO:0000313" key="4">
    <source>
        <dbReference type="Proteomes" id="UP000010802"/>
    </source>
</evidence>
<evidence type="ECO:0000259" key="2">
    <source>
        <dbReference type="Pfam" id="PF04230"/>
    </source>
</evidence>
<protein>
    <submittedName>
        <fullName evidence="3">Polysaccharide pyruvyl transferase CsaB</fullName>
    </submittedName>
</protein>
<dbReference type="EMBL" id="HF563609">
    <property type="protein sequence ID" value="CDI40819.1"/>
    <property type="molecule type" value="Genomic_DNA"/>
</dbReference>
<keyword evidence="4" id="KW-1185">Reference proteome</keyword>
<dbReference type="HOGENOM" id="CLU_039510_0_1_9"/>
<dbReference type="PANTHER" id="PTHR36836:SF1">
    <property type="entry name" value="COLANIC ACID BIOSYNTHESIS PROTEIN WCAK"/>
    <property type="match status" value="1"/>
</dbReference>
<dbReference type="eggNOG" id="COG2327">
    <property type="taxonomic scope" value="Bacteria"/>
</dbReference>
<reference evidence="4" key="1">
    <citation type="journal article" date="2013" name="Genome Announc.">
        <title>First genome sequence of a syntrophic acetate-oxidizing bacterium, Tepidanaerobacter acetatoxydans strain Re1.</title>
        <authorList>
            <person name="Manzoor S."/>
            <person name="Bongcam-Rudloff E."/>
            <person name="Schnurer A."/>
            <person name="Muller B."/>
        </authorList>
    </citation>
    <scope>NUCLEOTIDE SEQUENCE [LARGE SCALE GENOMIC DNA]</scope>
    <source>
        <strain evidence="4">Re1</strain>
    </source>
</reference>